<dbReference type="PROSITE" id="PS50089">
    <property type="entry name" value="ZF_RING_2"/>
    <property type="match status" value="1"/>
</dbReference>
<evidence type="ECO:0000313" key="19">
    <source>
        <dbReference type="Proteomes" id="UP000187013"/>
    </source>
</evidence>
<keyword evidence="11" id="KW-0862">Zinc</keyword>
<evidence type="ECO:0000256" key="8">
    <source>
        <dbReference type="ARBA" id="ARBA00022729"/>
    </source>
</evidence>
<dbReference type="UniPathway" id="UPA00143"/>
<dbReference type="GO" id="GO:0016567">
    <property type="term" value="P:protein ubiquitination"/>
    <property type="evidence" value="ECO:0007669"/>
    <property type="project" value="UniProtKB-UniPathway"/>
</dbReference>
<dbReference type="InterPro" id="IPR021319">
    <property type="entry name" value="DUF2921"/>
</dbReference>
<comment type="pathway">
    <text evidence="3">Protein modification; protein ubiquitination.</text>
</comment>
<keyword evidence="7" id="KW-0479">Metal-binding</keyword>
<reference evidence="18 19" key="1">
    <citation type="submission" date="2016-08" db="EMBL/GenBank/DDBJ databases">
        <title>Draft genome sequence of allopolyploid Zygosaccharomyces rouxii.</title>
        <authorList>
            <person name="Watanabe J."/>
            <person name="Uehara K."/>
            <person name="Mogi Y."/>
            <person name="Tsukioka Y."/>
        </authorList>
    </citation>
    <scope>NUCLEOTIDE SEQUENCE [LARGE SCALE GENOMIC DNA]</scope>
    <source>
        <strain evidence="18 19">NBRC 110957</strain>
    </source>
</reference>
<evidence type="ECO:0000256" key="15">
    <source>
        <dbReference type="SAM" id="Phobius"/>
    </source>
</evidence>
<dbReference type="AlphaFoldDB" id="A0A1Q3A1P5"/>
<name>A0A1Q3A1P5_ZYGRO</name>
<evidence type="ECO:0000256" key="10">
    <source>
        <dbReference type="ARBA" id="ARBA00022786"/>
    </source>
</evidence>
<evidence type="ECO:0000256" key="9">
    <source>
        <dbReference type="ARBA" id="ARBA00022771"/>
    </source>
</evidence>
<feature type="transmembrane region" description="Helical" evidence="15">
    <location>
        <begin position="644"/>
        <end position="662"/>
    </location>
</feature>
<evidence type="ECO:0000256" key="13">
    <source>
        <dbReference type="ARBA" id="ARBA00023136"/>
    </source>
</evidence>
<dbReference type="OrthoDB" id="9984778at2759"/>
<evidence type="ECO:0000256" key="16">
    <source>
        <dbReference type="SAM" id="SignalP"/>
    </source>
</evidence>
<feature type="signal peptide" evidence="16">
    <location>
        <begin position="1"/>
        <end position="26"/>
    </location>
</feature>
<dbReference type="EMBL" id="BDGX01000016">
    <property type="protein sequence ID" value="GAV49579.1"/>
    <property type="molecule type" value="Genomic_DNA"/>
</dbReference>
<feature type="domain" description="RING-type" evidence="17">
    <location>
        <begin position="706"/>
        <end position="759"/>
    </location>
</feature>
<evidence type="ECO:0000256" key="5">
    <source>
        <dbReference type="ARBA" id="ARBA00022679"/>
    </source>
</evidence>
<evidence type="ECO:0000313" key="18">
    <source>
        <dbReference type="EMBL" id="GAV49579.1"/>
    </source>
</evidence>
<dbReference type="EC" id="2.3.2.27" evidence="4"/>
<proteinExistence type="predicted"/>
<dbReference type="GO" id="GO:0012505">
    <property type="term" value="C:endomembrane system"/>
    <property type="evidence" value="ECO:0007669"/>
    <property type="project" value="UniProtKB-SubCell"/>
</dbReference>
<feature type="transmembrane region" description="Helical" evidence="15">
    <location>
        <begin position="463"/>
        <end position="481"/>
    </location>
</feature>
<comment type="caution">
    <text evidence="18">The sequence shown here is derived from an EMBL/GenBank/DDBJ whole genome shotgun (WGS) entry which is preliminary data.</text>
</comment>
<keyword evidence="12 15" id="KW-1133">Transmembrane helix</keyword>
<dbReference type="InterPro" id="IPR024766">
    <property type="entry name" value="Znf_RING_H2"/>
</dbReference>
<dbReference type="Pfam" id="PF12678">
    <property type="entry name" value="zf-rbx1"/>
    <property type="match status" value="1"/>
</dbReference>
<feature type="transmembrane region" description="Helical" evidence="15">
    <location>
        <begin position="611"/>
        <end position="632"/>
    </location>
</feature>
<evidence type="ECO:0000256" key="6">
    <source>
        <dbReference type="ARBA" id="ARBA00022692"/>
    </source>
</evidence>
<keyword evidence="13 15" id="KW-0472">Membrane</keyword>
<keyword evidence="5" id="KW-0808">Transferase</keyword>
<feature type="transmembrane region" description="Helical" evidence="15">
    <location>
        <begin position="404"/>
        <end position="422"/>
    </location>
</feature>
<comment type="subcellular location">
    <subcellularLocation>
        <location evidence="2">Endomembrane system</location>
        <topology evidence="2">Multi-pass membrane protein</topology>
    </subcellularLocation>
</comment>
<comment type="catalytic activity">
    <reaction evidence="1">
        <text>S-ubiquitinyl-[E2 ubiquitin-conjugating enzyme]-L-cysteine + [acceptor protein]-L-lysine = [E2 ubiquitin-conjugating enzyme]-L-cysteine + N(6)-ubiquitinyl-[acceptor protein]-L-lysine.</text>
        <dbReference type="EC" id="2.3.2.27"/>
    </reaction>
</comment>
<dbReference type="GO" id="GO:0044695">
    <property type="term" value="C:Dsc E3 ubiquitin ligase complex"/>
    <property type="evidence" value="ECO:0007669"/>
    <property type="project" value="TreeGrafter"/>
</dbReference>
<evidence type="ECO:0000256" key="3">
    <source>
        <dbReference type="ARBA" id="ARBA00004906"/>
    </source>
</evidence>
<dbReference type="PANTHER" id="PTHR22763">
    <property type="entry name" value="RING ZINC FINGER PROTEIN"/>
    <property type="match status" value="1"/>
</dbReference>
<dbReference type="SMART" id="SM00184">
    <property type="entry name" value="RING"/>
    <property type="match status" value="1"/>
</dbReference>
<evidence type="ECO:0000259" key="17">
    <source>
        <dbReference type="PROSITE" id="PS50089"/>
    </source>
</evidence>
<dbReference type="SUPFAM" id="SSF57850">
    <property type="entry name" value="RING/U-box"/>
    <property type="match status" value="1"/>
</dbReference>
<dbReference type="InterPro" id="IPR013083">
    <property type="entry name" value="Znf_RING/FYVE/PHD"/>
</dbReference>
<evidence type="ECO:0000256" key="1">
    <source>
        <dbReference type="ARBA" id="ARBA00000900"/>
    </source>
</evidence>
<dbReference type="GO" id="GO:0043161">
    <property type="term" value="P:proteasome-mediated ubiquitin-dependent protein catabolic process"/>
    <property type="evidence" value="ECO:0007669"/>
    <property type="project" value="TreeGrafter"/>
</dbReference>
<dbReference type="eggNOG" id="KOG0828">
    <property type="taxonomic scope" value="Eukaryota"/>
</dbReference>
<keyword evidence="10" id="KW-0833">Ubl conjugation pathway</keyword>
<dbReference type="PANTHER" id="PTHR22763:SF162">
    <property type="entry name" value="TRANSMEMBRANE E3 UBIQUITIN-PROTEIN LIGASE 1"/>
    <property type="match status" value="1"/>
</dbReference>
<feature type="transmembrane region" description="Helical" evidence="15">
    <location>
        <begin position="434"/>
        <end position="457"/>
    </location>
</feature>
<protein>
    <recommendedName>
        <fullName evidence="4">RING-type E3 ubiquitin transferase</fullName>
        <ecNumber evidence="4">2.3.2.27</ecNumber>
    </recommendedName>
</protein>
<dbReference type="Proteomes" id="UP000187013">
    <property type="component" value="Unassembled WGS sequence"/>
</dbReference>
<organism evidence="18 19">
    <name type="scientific">Zygosaccharomyces rouxii</name>
    <dbReference type="NCBI Taxonomy" id="4956"/>
    <lineage>
        <taxon>Eukaryota</taxon>
        <taxon>Fungi</taxon>
        <taxon>Dikarya</taxon>
        <taxon>Ascomycota</taxon>
        <taxon>Saccharomycotina</taxon>
        <taxon>Saccharomycetes</taxon>
        <taxon>Saccharomycetales</taxon>
        <taxon>Saccharomycetaceae</taxon>
        <taxon>Zygosaccharomyces</taxon>
    </lineage>
</organism>
<evidence type="ECO:0000256" key="7">
    <source>
        <dbReference type="ARBA" id="ARBA00022723"/>
    </source>
</evidence>
<evidence type="ECO:0000256" key="11">
    <source>
        <dbReference type="ARBA" id="ARBA00022833"/>
    </source>
</evidence>
<accession>A0A1Q3A1P5</accession>
<sequence length="765" mass="88611">MEIDGNTLLIIIIILFLFFSTPGGDGVSSQYEFNQLQSFKSQLNTEYESFEQMSYNSGFRNITGFKLSFNDVKDDPQRNATYPIPSKDYDRWFQNQDYLILPEDVTTRVKNEVWSPNMNKPEENVFPPNITSSLLGRIQLISNNKHPRIPMPVPRFYESPTEFSDVTPPEGETYFKDWPAHSELHNVTFDTGELTIQLTHVDKVPSQLGSQKKKFFNSQTDRWKFLNLRISLSDKSEHERHSLYTNAIYDVRRGRILAMTESAKFHSLFAFPHYMNLQNDNDNDDEDTFDSLKKAVKEYWDKSNFVKTLTMGDLQSWYDESILKCEYMVFLQLSPWNQYTRDQIKMIDDELNWPLGRPANLSHLPPVTVSKGILYSPDCGVELEFHDAKGERYGLKIRSIRTHLLFGIGLFIAQIYLLLCQMHHTNTPSSVNKISVYCFSMINLVDGSLATIYFFSASILPELYLPLVTSAFACFILASVFETRYLISVYASQLNERNVGISTLLRGGHSTNEDTDTATTVVPDESSISGSLYARFFFMLVSFTLLSMSARWWPRKVRMMFEYSAIIVLNSYWLPQIFRNAIKGTLPRRNRLRNQRMNEAMGVRRQNKMPLLWKFVLGTTFIRTLPVVYVFTYSSNVFRHHRNVRFVVVLCLWLLFQIAVLYSQDILGSRWFLPKLSIPEGYSYHKAMPAQDLLEHGSTAGYTIDCAICMSEVPIRVEEVPETHKVDEQTYMVTPCAHIFHTQCLENWMSYKLQCPVCRSPLPPL</sequence>
<feature type="chain" id="PRO_5012727154" description="RING-type E3 ubiquitin transferase" evidence="16">
    <location>
        <begin position="27"/>
        <end position="765"/>
    </location>
</feature>
<evidence type="ECO:0000256" key="2">
    <source>
        <dbReference type="ARBA" id="ARBA00004127"/>
    </source>
</evidence>
<dbReference type="GO" id="GO:0008270">
    <property type="term" value="F:zinc ion binding"/>
    <property type="evidence" value="ECO:0007669"/>
    <property type="project" value="UniProtKB-KW"/>
</dbReference>
<dbReference type="Pfam" id="PF11145">
    <property type="entry name" value="DUF2921"/>
    <property type="match status" value="2"/>
</dbReference>
<evidence type="ECO:0000256" key="12">
    <source>
        <dbReference type="ARBA" id="ARBA00022989"/>
    </source>
</evidence>
<dbReference type="InterPro" id="IPR001841">
    <property type="entry name" value="Znf_RING"/>
</dbReference>
<feature type="transmembrane region" description="Helical" evidence="15">
    <location>
        <begin position="536"/>
        <end position="554"/>
    </location>
</feature>
<keyword evidence="9 14" id="KW-0863">Zinc-finger</keyword>
<evidence type="ECO:0000256" key="14">
    <source>
        <dbReference type="PROSITE-ProRule" id="PRU00175"/>
    </source>
</evidence>
<keyword evidence="8 16" id="KW-0732">Signal</keyword>
<dbReference type="Gene3D" id="3.30.40.10">
    <property type="entry name" value="Zinc/RING finger domain, C3HC4 (zinc finger)"/>
    <property type="match status" value="1"/>
</dbReference>
<evidence type="ECO:0000256" key="4">
    <source>
        <dbReference type="ARBA" id="ARBA00012483"/>
    </source>
</evidence>
<keyword evidence="6 15" id="KW-0812">Transmembrane</keyword>
<dbReference type="GO" id="GO:0061630">
    <property type="term" value="F:ubiquitin protein ligase activity"/>
    <property type="evidence" value="ECO:0007669"/>
    <property type="project" value="UniProtKB-EC"/>
</dbReference>
<dbReference type="FunFam" id="3.30.40.10:FF:000626">
    <property type="entry name" value="Transmembrane ubiquitin ligase 1"/>
    <property type="match status" value="1"/>
</dbReference>
<gene>
    <name evidence="18" type="ORF">ZYGR_0P02240</name>
</gene>
<dbReference type="InterPro" id="IPR050731">
    <property type="entry name" value="HRD1_E3_ubiq-ligases"/>
</dbReference>